<reference evidence="2 3" key="1">
    <citation type="submission" date="2021-05" db="EMBL/GenBank/DDBJ databases">
        <title>Novel Bacillus species.</title>
        <authorList>
            <person name="Liu G."/>
        </authorList>
    </citation>
    <scope>NUCLEOTIDE SEQUENCE [LARGE SCALE GENOMIC DNA]</scope>
    <source>
        <strain evidence="3">FJAT-49780</strain>
    </source>
</reference>
<feature type="transmembrane region" description="Helical" evidence="1">
    <location>
        <begin position="71"/>
        <end position="92"/>
    </location>
</feature>
<keyword evidence="1" id="KW-0472">Membrane</keyword>
<dbReference type="Proteomes" id="UP000681414">
    <property type="component" value="Unassembled WGS sequence"/>
</dbReference>
<dbReference type="Pfam" id="PF04854">
    <property type="entry name" value="DUF624"/>
    <property type="match status" value="1"/>
</dbReference>
<accession>A0A942YID2</accession>
<feature type="transmembrane region" description="Helical" evidence="1">
    <location>
        <begin position="20"/>
        <end position="45"/>
    </location>
</feature>
<feature type="transmembrane region" description="Helical" evidence="1">
    <location>
        <begin position="104"/>
        <end position="131"/>
    </location>
</feature>
<dbReference type="RefSeq" id="WP_213124505.1">
    <property type="nucleotide sequence ID" value="NZ_JAGYPG010000002.1"/>
</dbReference>
<proteinExistence type="predicted"/>
<organism evidence="2 3">
    <name type="scientific">Lederbergia citri</name>
    <dbReference type="NCBI Taxonomy" id="2833580"/>
    <lineage>
        <taxon>Bacteria</taxon>
        <taxon>Bacillati</taxon>
        <taxon>Bacillota</taxon>
        <taxon>Bacilli</taxon>
        <taxon>Bacillales</taxon>
        <taxon>Bacillaceae</taxon>
        <taxon>Lederbergia</taxon>
    </lineage>
</organism>
<evidence type="ECO:0000256" key="1">
    <source>
        <dbReference type="SAM" id="Phobius"/>
    </source>
</evidence>
<dbReference type="EMBL" id="JAGYPG010000002">
    <property type="protein sequence ID" value="MBS4195276.1"/>
    <property type="molecule type" value="Genomic_DNA"/>
</dbReference>
<feature type="transmembrane region" description="Helical" evidence="1">
    <location>
        <begin position="143"/>
        <end position="162"/>
    </location>
</feature>
<evidence type="ECO:0000313" key="2">
    <source>
        <dbReference type="EMBL" id="MBS4195276.1"/>
    </source>
</evidence>
<keyword evidence="1" id="KW-1133">Transmembrane helix</keyword>
<keyword evidence="1" id="KW-0812">Transmembrane</keyword>
<sequence>MNIFSIDGGLYRFLEKLTNFFFLNLLWFIMCIPIITIFPATAAMFGVVRQWVQKKDTGVFKPFFTLFKENFLQSFLLGLVWFLFALMFYFNFMITLQMSGTVKVIMVSALSFICLIFLMTSVFLLPIMVHYKTRFLTLVKNSFFFSISQLWVTLLCGIIFLLTAFISYVIPMSTIIIWSVGFYLIYALCHRSFHRIESLIQLNQETQEAS</sequence>
<evidence type="ECO:0000313" key="3">
    <source>
        <dbReference type="Proteomes" id="UP000681414"/>
    </source>
</evidence>
<protein>
    <submittedName>
        <fullName evidence="2">DUF624 domain-containing protein</fullName>
    </submittedName>
</protein>
<feature type="transmembrane region" description="Helical" evidence="1">
    <location>
        <begin position="168"/>
        <end position="189"/>
    </location>
</feature>
<name>A0A942YID2_9BACI</name>
<dbReference type="AlphaFoldDB" id="A0A942YID2"/>
<dbReference type="InterPro" id="IPR006938">
    <property type="entry name" value="DUF624"/>
</dbReference>
<comment type="caution">
    <text evidence="2">The sequence shown here is derived from an EMBL/GenBank/DDBJ whole genome shotgun (WGS) entry which is preliminary data.</text>
</comment>
<keyword evidence="3" id="KW-1185">Reference proteome</keyword>
<gene>
    <name evidence="2" type="ORF">KHA97_09425</name>
</gene>